<protein>
    <submittedName>
        <fullName evidence="2">Uncharacterized protein</fullName>
    </submittedName>
</protein>
<sequence>MPPPSNQRSSMPFSGYNQPYPSQGHHDQDQQSSVSKWFKNRTSTQPAPSQSYQGHAKDSAAKSIFSAFKRSSKQPEPRPPQQQQMSQSQAQRSPISQVQQRIPPPGPSLNGTPTRRKGTILCINNKNNNNNNNNNVQPRHLWALLVSDLLRSMMHPEGALMLGRLTSTCHGTKDQQSIP</sequence>
<dbReference type="AlphaFoldDB" id="A0AA37H0N3"/>
<evidence type="ECO:0000256" key="1">
    <source>
        <dbReference type="SAM" id="MobiDB-lite"/>
    </source>
</evidence>
<dbReference type="EMBL" id="BPPX01000061">
    <property type="protein sequence ID" value="GJC90841.1"/>
    <property type="molecule type" value="Genomic_DNA"/>
</dbReference>
<accession>A0AA37H0N3</accession>
<name>A0AA37H0N3_9PEZI</name>
<dbReference type="Proteomes" id="UP001055172">
    <property type="component" value="Unassembled WGS sequence"/>
</dbReference>
<organism evidence="2 3">
    <name type="scientific">Colletotrichum liriopes</name>
    <dbReference type="NCBI Taxonomy" id="708192"/>
    <lineage>
        <taxon>Eukaryota</taxon>
        <taxon>Fungi</taxon>
        <taxon>Dikarya</taxon>
        <taxon>Ascomycota</taxon>
        <taxon>Pezizomycotina</taxon>
        <taxon>Sordariomycetes</taxon>
        <taxon>Hypocreomycetidae</taxon>
        <taxon>Glomerellales</taxon>
        <taxon>Glomerellaceae</taxon>
        <taxon>Colletotrichum</taxon>
        <taxon>Colletotrichum spaethianum species complex</taxon>
    </lineage>
</organism>
<feature type="region of interest" description="Disordered" evidence="1">
    <location>
        <begin position="1"/>
        <end position="117"/>
    </location>
</feature>
<feature type="compositionally biased region" description="Polar residues" evidence="1">
    <location>
        <begin position="40"/>
        <end position="53"/>
    </location>
</feature>
<feature type="compositionally biased region" description="Low complexity" evidence="1">
    <location>
        <begin position="81"/>
        <end position="94"/>
    </location>
</feature>
<feature type="compositionally biased region" description="Polar residues" evidence="1">
    <location>
        <begin position="1"/>
        <end position="21"/>
    </location>
</feature>
<evidence type="ECO:0000313" key="2">
    <source>
        <dbReference type="EMBL" id="GJC90841.1"/>
    </source>
</evidence>
<evidence type="ECO:0000313" key="3">
    <source>
        <dbReference type="Proteomes" id="UP001055172"/>
    </source>
</evidence>
<keyword evidence="3" id="KW-1185">Reference proteome</keyword>
<gene>
    <name evidence="2" type="ORF">ColLi_13679</name>
</gene>
<proteinExistence type="predicted"/>
<reference evidence="2 3" key="1">
    <citation type="submission" date="2021-07" db="EMBL/GenBank/DDBJ databases">
        <title>Genome data of Colletotrichum spaethianum.</title>
        <authorList>
            <person name="Utami Y.D."/>
            <person name="Hiruma K."/>
        </authorList>
    </citation>
    <scope>NUCLEOTIDE SEQUENCE [LARGE SCALE GENOMIC DNA]</scope>
    <source>
        <strain evidence="2 3">MAFF 242679</strain>
    </source>
</reference>
<comment type="caution">
    <text evidence="2">The sequence shown here is derived from an EMBL/GenBank/DDBJ whole genome shotgun (WGS) entry which is preliminary data.</text>
</comment>